<organism evidence="6 7">
    <name type="scientific">Leuconostoc suionicum</name>
    <dbReference type="NCBI Taxonomy" id="1511761"/>
    <lineage>
        <taxon>Bacteria</taxon>
        <taxon>Bacillati</taxon>
        <taxon>Bacillota</taxon>
        <taxon>Bacilli</taxon>
        <taxon>Lactobacillales</taxon>
        <taxon>Lactobacillaceae</taxon>
        <taxon>Leuconostoc</taxon>
    </lineage>
</organism>
<evidence type="ECO:0000256" key="3">
    <source>
        <dbReference type="ARBA" id="ARBA00022801"/>
    </source>
</evidence>
<evidence type="ECO:0000313" key="8">
    <source>
        <dbReference type="Proteomes" id="UP000239237"/>
    </source>
</evidence>
<evidence type="ECO:0000259" key="4">
    <source>
        <dbReference type="Pfam" id="PF07687"/>
    </source>
</evidence>
<keyword evidence="8" id="KW-1185">Reference proteome</keyword>
<gene>
    <name evidence="6" type="primary">dapE</name>
    <name evidence="5" type="ORF">LES8486_01104</name>
    <name evidence="6" type="ORF">LES9216_01251</name>
</gene>
<dbReference type="Gene3D" id="3.40.630.10">
    <property type="entry name" value="Zn peptidases"/>
    <property type="match status" value="1"/>
</dbReference>
<dbReference type="EMBL" id="OKQR01000001">
    <property type="protein sequence ID" value="SPD92101.1"/>
    <property type="molecule type" value="Genomic_DNA"/>
</dbReference>
<dbReference type="GO" id="GO:0046872">
    <property type="term" value="F:metal ion binding"/>
    <property type="evidence" value="ECO:0007669"/>
    <property type="project" value="UniProtKB-KW"/>
</dbReference>
<evidence type="ECO:0000313" key="5">
    <source>
        <dbReference type="EMBL" id="SPD92101.1"/>
    </source>
</evidence>
<evidence type="ECO:0000313" key="6">
    <source>
        <dbReference type="EMBL" id="SPE07380.1"/>
    </source>
</evidence>
<dbReference type="GO" id="GO:0005829">
    <property type="term" value="C:cytosol"/>
    <property type="evidence" value="ECO:0007669"/>
    <property type="project" value="TreeGrafter"/>
</dbReference>
<dbReference type="InterPro" id="IPR002933">
    <property type="entry name" value="Peptidase_M20"/>
</dbReference>
<dbReference type="GO" id="GO:0008233">
    <property type="term" value="F:peptidase activity"/>
    <property type="evidence" value="ECO:0007669"/>
    <property type="project" value="UniProtKB-KW"/>
</dbReference>
<dbReference type="PANTHER" id="PTHR43270:SF8">
    <property type="entry name" value="DI- AND TRIPEPTIDASE DUG2-RELATED"/>
    <property type="match status" value="1"/>
</dbReference>
<dbReference type="Proteomes" id="UP000237923">
    <property type="component" value="Unassembled WGS sequence"/>
</dbReference>
<dbReference type="InterPro" id="IPR051458">
    <property type="entry name" value="Cyt/Met_Dipeptidase"/>
</dbReference>
<dbReference type="EC" id="3.5.1.18" evidence="6"/>
<keyword evidence="1" id="KW-0645">Protease</keyword>
<dbReference type="GO" id="GO:0009089">
    <property type="term" value="P:lysine biosynthetic process via diaminopimelate"/>
    <property type="evidence" value="ECO:0007669"/>
    <property type="project" value="TreeGrafter"/>
</dbReference>
<dbReference type="EMBL" id="OKQU01000001">
    <property type="protein sequence ID" value="SPE07380.1"/>
    <property type="molecule type" value="Genomic_DNA"/>
</dbReference>
<dbReference type="RefSeq" id="WP_081371154.1">
    <property type="nucleotide sequence ID" value="NZ_AP017935.1"/>
</dbReference>
<proteinExistence type="predicted"/>
<keyword evidence="3 6" id="KW-0378">Hydrolase</keyword>
<feature type="domain" description="Peptidase M20 dimerisation" evidence="4">
    <location>
        <begin position="186"/>
        <end position="343"/>
    </location>
</feature>
<evidence type="ECO:0000256" key="1">
    <source>
        <dbReference type="ARBA" id="ARBA00022670"/>
    </source>
</evidence>
<dbReference type="PANTHER" id="PTHR43270">
    <property type="entry name" value="BETA-ALA-HIS DIPEPTIDASE"/>
    <property type="match status" value="1"/>
</dbReference>
<dbReference type="InterPro" id="IPR011650">
    <property type="entry name" value="Peptidase_M20_dimer"/>
</dbReference>
<dbReference type="GO" id="GO:0009014">
    <property type="term" value="F:succinyl-diaminopimelate desuccinylase activity"/>
    <property type="evidence" value="ECO:0007669"/>
    <property type="project" value="UniProtKB-EC"/>
</dbReference>
<accession>A0A2N9KAJ2</accession>
<reference evidence="6 7" key="1">
    <citation type="submission" date="2018-02" db="EMBL/GenBank/DDBJ databases">
        <authorList>
            <person name="Cohen D.B."/>
            <person name="Kent A.D."/>
        </authorList>
    </citation>
    <scope>NUCLEOTIDE SEQUENCE [LARGE SCALE GENOMIC DNA]</scope>
    <source>
        <strain evidence="6 7">CECT 9216</strain>
    </source>
</reference>
<dbReference type="SUPFAM" id="SSF53187">
    <property type="entry name" value="Zn-dependent exopeptidases"/>
    <property type="match status" value="1"/>
</dbReference>
<dbReference type="Gene3D" id="3.30.70.360">
    <property type="match status" value="1"/>
</dbReference>
<evidence type="ECO:0000256" key="2">
    <source>
        <dbReference type="ARBA" id="ARBA00022723"/>
    </source>
</evidence>
<keyword evidence="2" id="KW-0479">Metal-binding</keyword>
<dbReference type="Proteomes" id="UP000239237">
    <property type="component" value="Unassembled WGS sequence"/>
</dbReference>
<dbReference type="Pfam" id="PF07687">
    <property type="entry name" value="M20_dimer"/>
    <property type="match status" value="1"/>
</dbReference>
<name>A0A2N9KAJ2_9LACO</name>
<dbReference type="Pfam" id="PF01546">
    <property type="entry name" value="Peptidase_M20"/>
    <property type="match status" value="1"/>
</dbReference>
<dbReference type="AlphaFoldDB" id="A0A2N9KAJ2"/>
<dbReference type="GO" id="GO:0006508">
    <property type="term" value="P:proteolysis"/>
    <property type="evidence" value="ECO:0007669"/>
    <property type="project" value="UniProtKB-KW"/>
</dbReference>
<sequence length="445" mass="49580">MNMSSNQKYLKLLRDLVALPSVSATHRCLPEAAQLLATTFRELGAQVTYDDTYFAPFVLAQFRSSVPDAQTLVIYNHYDVQPVEPISLWQTDPWTLSEHDGKLYGRGTDDDKGNITARLTAIEEYLAEHEGHLPVNITFIIEGSEESSSQHLDEYLSKYQDQLFADLVIWESGGKNVHDVVEIFGGNKGIVTFNIDVQTAKSDLHSSLAGVVDSAAWRLTQALATLFDSEGHIAVPGFYDDVATPNQREKDLVRNLPTTRDTLIQQHGLTSPLLSDKTGDDLKETLYFQPTLNIEGIQSGYLGEGVKTVLPAVASAKLEARLVPNMDPDKTLQQIKQHFQNEGFSDIVVTKTLGQPGYRSDMSDPEILRVIDITEKYYHQHPVIMPTSPGTGPMYYIHEALNAPIASLGVGYAHTLDHAPNENIRLTDYNQHIAVIKELIRSYEK</sequence>
<evidence type="ECO:0000313" key="7">
    <source>
        <dbReference type="Proteomes" id="UP000237923"/>
    </source>
</evidence>
<reference evidence="5 8" key="2">
    <citation type="submission" date="2018-02" db="EMBL/GenBank/DDBJ databases">
        <authorList>
            <person name="Rodrigo-Torres L."/>
            <person name="Arahal R. D."/>
            <person name="Lucena T."/>
        </authorList>
    </citation>
    <scope>NUCLEOTIDE SEQUENCE [LARGE SCALE GENOMIC DNA]</scope>
    <source>
        <strain evidence="5 8">CECT 8486</strain>
    </source>
</reference>
<dbReference type="GeneID" id="99673557"/>
<protein>
    <submittedName>
        <fullName evidence="6">Succinyl-diaminopimelate desuccinylase</fullName>
        <ecNumber evidence="6">3.5.1.18</ecNumber>
    </submittedName>
</protein>